<dbReference type="EMBL" id="JABFNT010000187">
    <property type="protein sequence ID" value="NOJ83365.1"/>
    <property type="molecule type" value="Genomic_DNA"/>
</dbReference>
<organism evidence="1 2">
    <name type="scientific">Myxococcus xanthus</name>
    <dbReference type="NCBI Taxonomy" id="34"/>
    <lineage>
        <taxon>Bacteria</taxon>
        <taxon>Pseudomonadati</taxon>
        <taxon>Myxococcota</taxon>
        <taxon>Myxococcia</taxon>
        <taxon>Myxococcales</taxon>
        <taxon>Cystobacterineae</taxon>
        <taxon>Myxococcaceae</taxon>
        <taxon>Myxococcus</taxon>
    </lineage>
</organism>
<evidence type="ECO:0000313" key="1">
    <source>
        <dbReference type="EMBL" id="NOJ83365.1"/>
    </source>
</evidence>
<proteinExistence type="predicted"/>
<evidence type="ECO:0000313" key="2">
    <source>
        <dbReference type="Proteomes" id="UP000533080"/>
    </source>
</evidence>
<sequence length="483" mass="50444">MAAHPGQAPRLHGGPVMALSLPGLAGYRRTWMLTSKNPQRFLHAALLCALSWSGQAMASGAEALASTDAKARIHPQNARALLRAERLLASEPHFLPPPLPDCPGMIDHGVVRLGVAPAGHLNLPCPTNTVSSGTFGTRTIGLRYLPTNGEAAAPGSACEGWGVASADLGISGYSSADCGASSNLTVEINAPSPISTMSVVRVGNTFRVTHIYTPSPVTNHLYQVDVLIENIGTAFISDLRYTRGIDYDILPNTFSEYVTVAGTAGNPWVVSAVDNNFVSLDPLAINYSLMGGTGDFTNVGPGDLGAQFDFRLGSLAVGQVRSFRTFYGAAGNQADALNALSAVGATTYSLAKGNWNGTGDPLSPTGAPTGTFGATTGQPNTFMYGFRPPESPTSCTVECPGFLSHGVYTVDHSGDLDRCVVNGQYANNTVAVTHLFGERVEFTCSDYGSPHGNPCNVGPGADTCNLAAFQSLCSSPTFARYCL</sequence>
<comment type="caution">
    <text evidence="1">The sequence shown here is derived from an EMBL/GenBank/DDBJ whole genome shotgun (WGS) entry which is preliminary data.</text>
</comment>
<gene>
    <name evidence="1" type="ORF">HNV28_34490</name>
</gene>
<protein>
    <submittedName>
        <fullName evidence="1">Uncharacterized protein</fullName>
    </submittedName>
</protein>
<name>A0A7Y4IRF7_MYXXA</name>
<reference evidence="1 2" key="1">
    <citation type="submission" date="2020-05" db="EMBL/GenBank/DDBJ databases">
        <authorList>
            <person name="Whitworth D."/>
        </authorList>
    </citation>
    <scope>NUCLEOTIDE SEQUENCE [LARGE SCALE GENOMIC DNA]</scope>
    <source>
        <strain evidence="1 2">AM005</strain>
    </source>
</reference>
<accession>A0A7Y4IRF7</accession>
<dbReference type="Proteomes" id="UP000533080">
    <property type="component" value="Unassembled WGS sequence"/>
</dbReference>
<dbReference type="AlphaFoldDB" id="A0A7Y4IRF7"/>